<organism evidence="2 3">
    <name type="scientific">Athelia psychrophila</name>
    <dbReference type="NCBI Taxonomy" id="1759441"/>
    <lineage>
        <taxon>Eukaryota</taxon>
        <taxon>Fungi</taxon>
        <taxon>Dikarya</taxon>
        <taxon>Basidiomycota</taxon>
        <taxon>Agaricomycotina</taxon>
        <taxon>Agaricomycetes</taxon>
        <taxon>Agaricomycetidae</taxon>
        <taxon>Atheliales</taxon>
        <taxon>Atheliaceae</taxon>
        <taxon>Athelia</taxon>
    </lineage>
</organism>
<dbReference type="STRING" id="436010.A0A166P2T4"/>
<dbReference type="GO" id="GO:0016020">
    <property type="term" value="C:membrane"/>
    <property type="evidence" value="ECO:0007669"/>
    <property type="project" value="GOC"/>
</dbReference>
<feature type="domain" description="Fatty acid desaturase" evidence="1">
    <location>
        <begin position="57"/>
        <end position="137"/>
    </location>
</feature>
<evidence type="ECO:0000313" key="3">
    <source>
        <dbReference type="Proteomes" id="UP000076532"/>
    </source>
</evidence>
<protein>
    <recommendedName>
        <fullName evidence="1">Fatty acid desaturase domain-containing protein</fullName>
    </recommendedName>
</protein>
<dbReference type="OrthoDB" id="200948at2759"/>
<name>A0A166P2T4_9AGAM</name>
<dbReference type="AlphaFoldDB" id="A0A166P2T4"/>
<reference evidence="2 3" key="1">
    <citation type="journal article" date="2016" name="Mol. Biol. Evol.">
        <title>Comparative Genomics of Early-Diverging Mushroom-Forming Fungi Provides Insights into the Origins of Lignocellulose Decay Capabilities.</title>
        <authorList>
            <person name="Nagy L.G."/>
            <person name="Riley R."/>
            <person name="Tritt A."/>
            <person name="Adam C."/>
            <person name="Daum C."/>
            <person name="Floudas D."/>
            <person name="Sun H."/>
            <person name="Yadav J.S."/>
            <person name="Pangilinan J."/>
            <person name="Larsson K.H."/>
            <person name="Matsuura K."/>
            <person name="Barry K."/>
            <person name="Labutti K."/>
            <person name="Kuo R."/>
            <person name="Ohm R.A."/>
            <person name="Bhattacharya S.S."/>
            <person name="Shirouzu T."/>
            <person name="Yoshinaga Y."/>
            <person name="Martin F.M."/>
            <person name="Grigoriev I.V."/>
            <person name="Hibbett D.S."/>
        </authorList>
    </citation>
    <scope>NUCLEOTIDE SEQUENCE [LARGE SCALE GENOMIC DNA]</scope>
    <source>
        <strain evidence="2 3">CBS 109695</strain>
    </source>
</reference>
<dbReference type="GO" id="GO:0046513">
    <property type="term" value="P:ceramide biosynthetic process"/>
    <property type="evidence" value="ECO:0007669"/>
    <property type="project" value="TreeGrafter"/>
</dbReference>
<keyword evidence="3" id="KW-1185">Reference proteome</keyword>
<proteinExistence type="predicted"/>
<dbReference type="InterPro" id="IPR005804">
    <property type="entry name" value="FA_desaturase_dom"/>
</dbReference>
<gene>
    <name evidence="2" type="ORF">FIBSPDRAFT_950066</name>
</gene>
<dbReference type="EMBL" id="KV417519">
    <property type="protein sequence ID" value="KZP25648.1"/>
    <property type="molecule type" value="Genomic_DNA"/>
</dbReference>
<dbReference type="GO" id="GO:0042284">
    <property type="term" value="F:sphingolipid delta-4 desaturase activity"/>
    <property type="evidence" value="ECO:0007669"/>
    <property type="project" value="TreeGrafter"/>
</dbReference>
<dbReference type="Proteomes" id="UP000076532">
    <property type="component" value="Unassembled WGS sequence"/>
</dbReference>
<accession>A0A166P2T4</accession>
<dbReference type="PANTHER" id="PTHR12879:SF8">
    <property type="entry name" value="SPHINGOLIPID DELTA(4)-DESATURASE DES1"/>
    <property type="match status" value="1"/>
</dbReference>
<dbReference type="PANTHER" id="PTHR12879">
    <property type="entry name" value="SPHINGOLIPID DELTA 4 DESATURASE/C-4 HYDROXYLASE PROTEIN DES2"/>
    <property type="match status" value="1"/>
</dbReference>
<evidence type="ECO:0000313" key="2">
    <source>
        <dbReference type="EMBL" id="KZP25648.1"/>
    </source>
</evidence>
<dbReference type="Pfam" id="PF00487">
    <property type="entry name" value="FA_desaturase"/>
    <property type="match status" value="1"/>
</dbReference>
<sequence>MNTFDLGLSSQLKLRSAIPLPLRRRRVVKEARAKPSKPSTALQFSAAYLFCHPSPLSWQFVLVAYAIGGTANQNLFLAIQEITHNLTFPGIVPNKLLAVFVNLPIGVPYSAAFKKYHIEHHKHMGADGIDTDILTRFEYCA</sequence>
<evidence type="ECO:0000259" key="1">
    <source>
        <dbReference type="Pfam" id="PF00487"/>
    </source>
</evidence>